<dbReference type="GO" id="GO:0012505">
    <property type="term" value="C:endomembrane system"/>
    <property type="evidence" value="ECO:0007669"/>
    <property type="project" value="UniProtKB-SubCell"/>
</dbReference>
<feature type="binding site" evidence="8">
    <location>
        <position position="111"/>
    </location>
    <ligand>
        <name>UDP-alpha-D-glucose</name>
        <dbReference type="ChEBI" id="CHEBI:58885"/>
    </ligand>
</feature>
<reference evidence="11" key="2">
    <citation type="journal article" date="2023" name="Plants (Basel)">
        <title>Annotation of the Turnera subulata (Passifloraceae) Draft Genome Reveals the S-Locus Evolved after the Divergence of Turneroideae from Passifloroideae in a Stepwise Manner.</title>
        <authorList>
            <person name="Henning P.M."/>
            <person name="Roalson E.H."/>
            <person name="Mir W."/>
            <person name="McCubbin A.G."/>
            <person name="Shore J.S."/>
        </authorList>
    </citation>
    <scope>NUCLEOTIDE SEQUENCE</scope>
    <source>
        <strain evidence="11">F60SS</strain>
    </source>
</reference>
<keyword evidence="5 10" id="KW-1133">Transmembrane helix</keyword>
<evidence type="ECO:0000256" key="8">
    <source>
        <dbReference type="PIRSR" id="PIRSR605150-2"/>
    </source>
</evidence>
<keyword evidence="2" id="KW-0328">Glycosyltransferase</keyword>
<reference evidence="11" key="1">
    <citation type="submission" date="2022-02" db="EMBL/GenBank/DDBJ databases">
        <authorList>
            <person name="Henning P.M."/>
            <person name="McCubbin A.G."/>
            <person name="Shore J.S."/>
        </authorList>
    </citation>
    <scope>NUCLEOTIDE SEQUENCE</scope>
    <source>
        <strain evidence="11">F60SS</strain>
        <tissue evidence="11">Leaves</tissue>
    </source>
</reference>
<evidence type="ECO:0000256" key="1">
    <source>
        <dbReference type="ARBA" id="ARBA00004127"/>
    </source>
</evidence>
<dbReference type="EMBL" id="JAKUCV010007791">
    <property type="protein sequence ID" value="KAJ4821961.1"/>
    <property type="molecule type" value="Genomic_DNA"/>
</dbReference>
<evidence type="ECO:0000256" key="10">
    <source>
        <dbReference type="SAM" id="Phobius"/>
    </source>
</evidence>
<feature type="transmembrane region" description="Helical" evidence="10">
    <location>
        <begin position="55"/>
        <end position="73"/>
    </location>
</feature>
<evidence type="ECO:0008006" key="13">
    <source>
        <dbReference type="Google" id="ProtNLM"/>
    </source>
</evidence>
<evidence type="ECO:0000256" key="4">
    <source>
        <dbReference type="ARBA" id="ARBA00022692"/>
    </source>
</evidence>
<comment type="caution">
    <text evidence="11">The sequence shown here is derived from an EMBL/GenBank/DDBJ whole genome shotgun (WGS) entry which is preliminary data.</text>
</comment>
<evidence type="ECO:0000313" key="12">
    <source>
        <dbReference type="Proteomes" id="UP001141552"/>
    </source>
</evidence>
<evidence type="ECO:0000313" key="11">
    <source>
        <dbReference type="EMBL" id="KAJ4821961.1"/>
    </source>
</evidence>
<keyword evidence="7" id="KW-0961">Cell wall biogenesis/degradation</keyword>
<protein>
    <recommendedName>
        <fullName evidence="13">Cellulose synthase</fullName>
    </recommendedName>
</protein>
<feature type="non-terminal residue" evidence="11">
    <location>
        <position position="1"/>
    </location>
</feature>
<feature type="binding site" evidence="8">
    <location>
        <position position="140"/>
    </location>
    <ligand>
        <name>UDP-alpha-D-glucose</name>
        <dbReference type="ChEBI" id="CHEBI:58885"/>
    </ligand>
</feature>
<sequence>MEKSLPLHVCHVSKLSILINRSHGFLHSIAIAFLIYYRASFFFQEPETRETPWSLWLTVSVCELLLSIAWLLGQAYYWRPLTRTVFPERLPEDDKLPAIDVFVLTADPSKEPTVEVMNTVLSAMALDYPRGKLHVYLSDDAGASVTLNGLREAGRFAKSWLPFCKKYGIKTRCPEAYFLALEDDDEDGSLIRTMEFKADREMIQAEYEAFKGRVMSFGEDSESTTNSTSRDHPAVIEVIGTKFNAEVDVPILVYVAREKRPSYPHHFKAGALNVLIRVSGLISNSPYMLVLDCDHYCNDPTSARQAMCFHFDPKISSTMSFVLFPQRFHNISKHDIYDSRIRGVFATLWPGMDGLRGPILTGTGFYMKRESLYGSSING</sequence>
<dbReference type="GO" id="GO:0016760">
    <property type="term" value="F:cellulose synthase (UDP-forming) activity"/>
    <property type="evidence" value="ECO:0007669"/>
    <property type="project" value="InterPro"/>
</dbReference>
<feature type="binding site" evidence="9">
    <location>
        <position position="292"/>
    </location>
    <ligand>
        <name>Mn(2+)</name>
        <dbReference type="ChEBI" id="CHEBI:29035"/>
    </ligand>
</feature>
<evidence type="ECO:0000256" key="3">
    <source>
        <dbReference type="ARBA" id="ARBA00022679"/>
    </source>
</evidence>
<dbReference type="InterPro" id="IPR005150">
    <property type="entry name" value="Cellulose_synth"/>
</dbReference>
<evidence type="ECO:0000256" key="9">
    <source>
        <dbReference type="PIRSR" id="PIRSR605150-3"/>
    </source>
</evidence>
<dbReference type="GO" id="GO:0030244">
    <property type="term" value="P:cellulose biosynthetic process"/>
    <property type="evidence" value="ECO:0007669"/>
    <property type="project" value="InterPro"/>
</dbReference>
<dbReference type="Gene3D" id="3.90.550.10">
    <property type="entry name" value="Spore Coat Polysaccharide Biosynthesis Protein SpsA, Chain A"/>
    <property type="match status" value="2"/>
</dbReference>
<evidence type="ECO:0000256" key="7">
    <source>
        <dbReference type="ARBA" id="ARBA00023316"/>
    </source>
</evidence>
<dbReference type="Proteomes" id="UP001141552">
    <property type="component" value="Unassembled WGS sequence"/>
</dbReference>
<comment type="subcellular location">
    <subcellularLocation>
        <location evidence="1">Endomembrane system</location>
        <topology evidence="1">Multi-pass membrane protein</topology>
    </subcellularLocation>
</comment>
<evidence type="ECO:0000256" key="2">
    <source>
        <dbReference type="ARBA" id="ARBA00022676"/>
    </source>
</evidence>
<dbReference type="InterPro" id="IPR029044">
    <property type="entry name" value="Nucleotide-diphossugar_trans"/>
</dbReference>
<evidence type="ECO:0000256" key="6">
    <source>
        <dbReference type="ARBA" id="ARBA00023136"/>
    </source>
</evidence>
<keyword evidence="12" id="KW-1185">Reference proteome</keyword>
<feature type="binding site" evidence="9">
    <location>
        <position position="268"/>
    </location>
    <ligand>
        <name>Mn(2+)</name>
        <dbReference type="ChEBI" id="CHEBI:29035"/>
    </ligand>
</feature>
<accession>A0A9Q0F1R2</accession>
<name>A0A9Q0F1R2_9ROSI</name>
<dbReference type="GO" id="GO:0016020">
    <property type="term" value="C:membrane"/>
    <property type="evidence" value="ECO:0007669"/>
    <property type="project" value="InterPro"/>
</dbReference>
<proteinExistence type="predicted"/>
<gene>
    <name evidence="11" type="ORF">Tsubulata_034556</name>
</gene>
<keyword evidence="6 10" id="KW-0472">Membrane</keyword>
<keyword evidence="3" id="KW-0808">Transferase</keyword>
<dbReference type="Pfam" id="PF03552">
    <property type="entry name" value="Cellulose_synt"/>
    <property type="match status" value="1"/>
</dbReference>
<dbReference type="FunFam" id="3.90.550.10:FF:000194">
    <property type="entry name" value="Cellulose synthase-like protein G2 isoform A"/>
    <property type="match status" value="1"/>
</dbReference>
<feature type="binding site" evidence="8">
    <location>
        <position position="110"/>
    </location>
    <ligand>
        <name>UDP-alpha-D-glucose</name>
        <dbReference type="ChEBI" id="CHEBI:58885"/>
    </ligand>
</feature>
<evidence type="ECO:0000256" key="5">
    <source>
        <dbReference type="ARBA" id="ARBA00022989"/>
    </source>
</evidence>
<dbReference type="AlphaFoldDB" id="A0A9Q0F1R2"/>
<dbReference type="SUPFAM" id="SSF53448">
    <property type="entry name" value="Nucleotide-diphospho-sugar transferases"/>
    <property type="match status" value="1"/>
</dbReference>
<dbReference type="GO" id="GO:0071555">
    <property type="term" value="P:cell wall organization"/>
    <property type="evidence" value="ECO:0007669"/>
    <property type="project" value="UniProtKB-KW"/>
</dbReference>
<keyword evidence="4 10" id="KW-0812">Transmembrane</keyword>
<organism evidence="11 12">
    <name type="scientific">Turnera subulata</name>
    <dbReference type="NCBI Taxonomy" id="218843"/>
    <lineage>
        <taxon>Eukaryota</taxon>
        <taxon>Viridiplantae</taxon>
        <taxon>Streptophyta</taxon>
        <taxon>Embryophyta</taxon>
        <taxon>Tracheophyta</taxon>
        <taxon>Spermatophyta</taxon>
        <taxon>Magnoliopsida</taxon>
        <taxon>eudicotyledons</taxon>
        <taxon>Gunneridae</taxon>
        <taxon>Pentapetalae</taxon>
        <taxon>rosids</taxon>
        <taxon>fabids</taxon>
        <taxon>Malpighiales</taxon>
        <taxon>Passifloraceae</taxon>
        <taxon>Turnera</taxon>
    </lineage>
</organism>
<feature type="transmembrane region" description="Helical" evidence="10">
    <location>
        <begin position="24"/>
        <end position="43"/>
    </location>
</feature>
<dbReference type="PANTHER" id="PTHR13301">
    <property type="entry name" value="X-BOX TRANSCRIPTION FACTOR-RELATED"/>
    <property type="match status" value="1"/>
</dbReference>
<dbReference type="OrthoDB" id="72851at2759"/>